<dbReference type="SUPFAM" id="SSF52540">
    <property type="entry name" value="P-loop containing nucleoside triphosphate hydrolases"/>
    <property type="match status" value="1"/>
</dbReference>
<dbReference type="GO" id="GO:0005524">
    <property type="term" value="F:ATP binding"/>
    <property type="evidence" value="ECO:0007669"/>
    <property type="project" value="UniProtKB-KW"/>
</dbReference>
<evidence type="ECO:0000313" key="8">
    <source>
        <dbReference type="Proteomes" id="UP000646523"/>
    </source>
</evidence>
<keyword evidence="4 7" id="KW-0067">ATP-binding</keyword>
<dbReference type="Pfam" id="PF00005">
    <property type="entry name" value="ABC_tran"/>
    <property type="match status" value="1"/>
</dbReference>
<organism evidence="7 8">
    <name type="scientific">Nonomuraea cavernae</name>
    <dbReference type="NCBI Taxonomy" id="2045107"/>
    <lineage>
        <taxon>Bacteria</taxon>
        <taxon>Bacillati</taxon>
        <taxon>Actinomycetota</taxon>
        <taxon>Actinomycetes</taxon>
        <taxon>Streptosporangiales</taxon>
        <taxon>Streptosporangiaceae</taxon>
        <taxon>Nonomuraea</taxon>
    </lineage>
</organism>
<comment type="caution">
    <text evidence="7">The sequence shown here is derived from an EMBL/GenBank/DDBJ whole genome shotgun (WGS) entry which is preliminary data.</text>
</comment>
<dbReference type="PROSITE" id="PS00211">
    <property type="entry name" value="ABC_TRANSPORTER_1"/>
    <property type="match status" value="1"/>
</dbReference>
<name>A0A917ZAK6_9ACTN</name>
<keyword evidence="5" id="KW-0029">Amino-acid transport</keyword>
<evidence type="ECO:0000256" key="3">
    <source>
        <dbReference type="ARBA" id="ARBA00022741"/>
    </source>
</evidence>
<dbReference type="GO" id="GO:0015807">
    <property type="term" value="P:L-amino acid transport"/>
    <property type="evidence" value="ECO:0007669"/>
    <property type="project" value="TreeGrafter"/>
</dbReference>
<reference evidence="7" key="1">
    <citation type="journal article" date="2014" name="Int. J. Syst. Evol. Microbiol.">
        <title>Complete genome sequence of Corynebacterium casei LMG S-19264T (=DSM 44701T), isolated from a smear-ripened cheese.</title>
        <authorList>
            <consortium name="US DOE Joint Genome Institute (JGI-PGF)"/>
            <person name="Walter F."/>
            <person name="Albersmeier A."/>
            <person name="Kalinowski J."/>
            <person name="Ruckert C."/>
        </authorList>
    </citation>
    <scope>NUCLEOTIDE SEQUENCE</scope>
    <source>
        <strain evidence="7">CGMCC 4.7368</strain>
    </source>
</reference>
<keyword evidence="2" id="KW-0813">Transport</keyword>
<protein>
    <submittedName>
        <fullName evidence="7">ABC transporter ATP-binding protein</fullName>
    </submittedName>
</protein>
<dbReference type="AlphaFoldDB" id="A0A917ZAK6"/>
<dbReference type="PANTHER" id="PTHR43820">
    <property type="entry name" value="HIGH-AFFINITY BRANCHED-CHAIN AMINO ACID TRANSPORT ATP-BINDING PROTEIN LIVF"/>
    <property type="match status" value="1"/>
</dbReference>
<dbReference type="PROSITE" id="PS50893">
    <property type="entry name" value="ABC_TRANSPORTER_2"/>
    <property type="match status" value="1"/>
</dbReference>
<evidence type="ECO:0000256" key="4">
    <source>
        <dbReference type="ARBA" id="ARBA00022840"/>
    </source>
</evidence>
<keyword evidence="8" id="KW-1185">Reference proteome</keyword>
<dbReference type="GO" id="GO:0015658">
    <property type="term" value="F:branched-chain amino acid transmembrane transporter activity"/>
    <property type="evidence" value="ECO:0007669"/>
    <property type="project" value="TreeGrafter"/>
</dbReference>
<dbReference type="Proteomes" id="UP000646523">
    <property type="component" value="Unassembled WGS sequence"/>
</dbReference>
<accession>A0A917ZAK6</accession>
<dbReference type="EMBL" id="BMNH01000029">
    <property type="protein sequence ID" value="GGO79693.1"/>
    <property type="molecule type" value="Genomic_DNA"/>
</dbReference>
<reference evidence="7" key="2">
    <citation type="submission" date="2020-09" db="EMBL/GenBank/DDBJ databases">
        <authorList>
            <person name="Sun Q."/>
            <person name="Zhou Y."/>
        </authorList>
    </citation>
    <scope>NUCLEOTIDE SEQUENCE</scope>
    <source>
        <strain evidence="7">CGMCC 4.7368</strain>
    </source>
</reference>
<proteinExistence type="inferred from homology"/>
<dbReference type="InterPro" id="IPR052156">
    <property type="entry name" value="BCAA_Transport_ATP-bd_LivF"/>
</dbReference>
<evidence type="ECO:0000313" key="7">
    <source>
        <dbReference type="EMBL" id="GGO79693.1"/>
    </source>
</evidence>
<keyword evidence="3" id="KW-0547">Nucleotide-binding</keyword>
<comment type="similarity">
    <text evidence="1">Belongs to the ABC transporter superfamily.</text>
</comment>
<dbReference type="GO" id="GO:0016887">
    <property type="term" value="F:ATP hydrolysis activity"/>
    <property type="evidence" value="ECO:0007669"/>
    <property type="project" value="InterPro"/>
</dbReference>
<dbReference type="InterPro" id="IPR017871">
    <property type="entry name" value="ABC_transporter-like_CS"/>
</dbReference>
<evidence type="ECO:0000256" key="5">
    <source>
        <dbReference type="ARBA" id="ARBA00022970"/>
    </source>
</evidence>
<dbReference type="CDD" id="cd03224">
    <property type="entry name" value="ABC_TM1139_LivF_branched"/>
    <property type="match status" value="1"/>
</dbReference>
<dbReference type="InterPro" id="IPR003439">
    <property type="entry name" value="ABC_transporter-like_ATP-bd"/>
</dbReference>
<dbReference type="Gene3D" id="3.40.50.300">
    <property type="entry name" value="P-loop containing nucleotide triphosphate hydrolases"/>
    <property type="match status" value="1"/>
</dbReference>
<sequence>MLDLQSVSAWYGSTQVLFDIDLTVPAGQKLAIAGTNGAGKTTLLRSVLGLVKSRGEIHWEGRRIDATPCHRRVRDGGIAVVHEGRGLITALSVLDNLTLGVEPAALRRLDDVFDAFPVLAERRDQPVTNLSGGEQQMVALGRTMLRPARLLVIDEPSLGLAPSIVAQLYATIARMSAAAETTVLLVEQELRLACEIADRVVVLRAGHLVRDYSGSEVNFDIIVDAATGG</sequence>
<dbReference type="InterPro" id="IPR027417">
    <property type="entry name" value="P-loop_NTPase"/>
</dbReference>
<dbReference type="SMART" id="SM00382">
    <property type="entry name" value="AAA"/>
    <property type="match status" value="1"/>
</dbReference>
<evidence type="ECO:0000256" key="1">
    <source>
        <dbReference type="ARBA" id="ARBA00005417"/>
    </source>
</evidence>
<evidence type="ECO:0000256" key="2">
    <source>
        <dbReference type="ARBA" id="ARBA00022448"/>
    </source>
</evidence>
<gene>
    <name evidence="7" type="primary">livF</name>
    <name evidence="7" type="ORF">GCM10012289_64570</name>
</gene>
<feature type="domain" description="ABC transporter" evidence="6">
    <location>
        <begin position="2"/>
        <end position="225"/>
    </location>
</feature>
<dbReference type="PANTHER" id="PTHR43820:SF4">
    <property type="entry name" value="HIGH-AFFINITY BRANCHED-CHAIN AMINO ACID TRANSPORT ATP-BINDING PROTEIN LIVF"/>
    <property type="match status" value="1"/>
</dbReference>
<dbReference type="InterPro" id="IPR003593">
    <property type="entry name" value="AAA+_ATPase"/>
</dbReference>
<evidence type="ECO:0000259" key="6">
    <source>
        <dbReference type="PROSITE" id="PS50893"/>
    </source>
</evidence>